<protein>
    <submittedName>
        <fullName evidence="2">Alpha/beta hydrolase</fullName>
    </submittedName>
</protein>
<dbReference type="EMBL" id="JAKKSL010000001">
    <property type="protein sequence ID" value="MCI2282634.1"/>
    <property type="molecule type" value="Genomic_DNA"/>
</dbReference>
<dbReference type="PANTHER" id="PTHR46438">
    <property type="entry name" value="ALPHA/BETA-HYDROLASES SUPERFAMILY PROTEIN"/>
    <property type="match status" value="1"/>
</dbReference>
<dbReference type="PANTHER" id="PTHR46438:SF11">
    <property type="entry name" value="LIPASE-RELATED"/>
    <property type="match status" value="1"/>
</dbReference>
<evidence type="ECO:0000313" key="3">
    <source>
        <dbReference type="Proteomes" id="UP001139646"/>
    </source>
</evidence>
<dbReference type="SUPFAM" id="SSF53474">
    <property type="entry name" value="alpha/beta-Hydrolases"/>
    <property type="match status" value="1"/>
</dbReference>
<evidence type="ECO:0000313" key="2">
    <source>
        <dbReference type="EMBL" id="MCI2282634.1"/>
    </source>
</evidence>
<dbReference type="GO" id="GO:0016787">
    <property type="term" value="F:hydrolase activity"/>
    <property type="evidence" value="ECO:0007669"/>
    <property type="project" value="UniProtKB-KW"/>
</dbReference>
<dbReference type="Gene3D" id="3.40.50.1820">
    <property type="entry name" value="alpha/beta hydrolase"/>
    <property type="match status" value="1"/>
</dbReference>
<proteinExistence type="predicted"/>
<comment type="caution">
    <text evidence="2">The sequence shown here is derived from an EMBL/GenBank/DDBJ whole genome shotgun (WGS) entry which is preliminary data.</text>
</comment>
<dbReference type="RefSeq" id="WP_242283509.1">
    <property type="nucleotide sequence ID" value="NZ_JAKKSL010000001.1"/>
</dbReference>
<keyword evidence="3" id="KW-1185">Reference proteome</keyword>
<dbReference type="Pfam" id="PF00561">
    <property type="entry name" value="Abhydrolase_1"/>
    <property type="match status" value="1"/>
</dbReference>
<feature type="domain" description="AB hydrolase-1" evidence="1">
    <location>
        <begin position="38"/>
        <end position="266"/>
    </location>
</feature>
<reference evidence="2" key="1">
    <citation type="submission" date="2022-01" db="EMBL/GenBank/DDBJ databases">
        <title>Colwellia maritima, isolated from seawater.</title>
        <authorList>
            <person name="Kristyanto S."/>
            <person name="Jung J."/>
            <person name="Jeon C.O."/>
        </authorList>
    </citation>
    <scope>NUCLEOTIDE SEQUENCE</scope>
    <source>
        <strain evidence="2">MSW7</strain>
    </source>
</reference>
<dbReference type="PRINTS" id="PR00111">
    <property type="entry name" value="ABHYDROLASE"/>
</dbReference>
<accession>A0ABS9WXF2</accession>
<organism evidence="2 3">
    <name type="scientific">Colwellia maritima</name>
    <dbReference type="NCBI Taxonomy" id="2912588"/>
    <lineage>
        <taxon>Bacteria</taxon>
        <taxon>Pseudomonadati</taxon>
        <taxon>Pseudomonadota</taxon>
        <taxon>Gammaproteobacteria</taxon>
        <taxon>Alteromonadales</taxon>
        <taxon>Colwelliaceae</taxon>
        <taxon>Colwellia</taxon>
    </lineage>
</organism>
<gene>
    <name evidence="2" type="ORF">L3081_03460</name>
</gene>
<dbReference type="InterPro" id="IPR029058">
    <property type="entry name" value="AB_hydrolase_fold"/>
</dbReference>
<dbReference type="InterPro" id="IPR000073">
    <property type="entry name" value="AB_hydrolase_1"/>
</dbReference>
<evidence type="ECO:0000259" key="1">
    <source>
        <dbReference type="Pfam" id="PF00561"/>
    </source>
</evidence>
<keyword evidence="2" id="KW-0378">Hydrolase</keyword>
<name>A0ABS9WXF2_9GAMM</name>
<dbReference type="Proteomes" id="UP001139646">
    <property type="component" value="Unassembled WGS sequence"/>
</dbReference>
<sequence length="429" mass="47015">MANDWYKDFGLIEQVVFSEKYNTSVTFYQTPKHPAKPSITLVHGVGGSAEDFKEIVADLSKNYDLLLLDLPGFGLSQGQENIFSPQKYATLLIDLLPTLVNSTNYIIGHSMGGNVSVQIALQAPTLAKKLILIDAAGFLNKFSYSEHVAANYVGNQLPLAKQYSSTVKSVVNALNQFLPDPTGVLLSSTGRSLILDDNINAISALAVMNEELSALIRQESPPTFIIWGGKDQVMPVQVSTMLSYLLNTHAVFIFPEAGHSPQKEHPSDIVNKIEDFISDNQTMQAPNITISDKSITIDCDKNDSTSLLNNTQYTLVTINNCQQKQIAHLHAEKIVVNNSAVSFNHLKINNNNNYAMTLNNSDVEIWGGSLTALTIAYIENSQLEFNGVELYASNALVISNLPTTLNASLTQVHLNNTVFDWHGTIEVGL</sequence>